<dbReference type="RefSeq" id="WP_160958862.1">
    <property type="nucleotide sequence ID" value="NZ_WVUD01000004.1"/>
</dbReference>
<keyword evidence="1" id="KW-0812">Transmembrane</keyword>
<keyword evidence="1" id="KW-1133">Transmembrane helix</keyword>
<evidence type="ECO:0000313" key="2">
    <source>
        <dbReference type="EMBL" id="MYL82283.1"/>
    </source>
</evidence>
<accession>A0A7C9IUA9</accession>
<dbReference type="EMBL" id="WVUD01000004">
    <property type="protein sequence ID" value="MYL82283.1"/>
    <property type="molecule type" value="Genomic_DNA"/>
</dbReference>
<dbReference type="OrthoDB" id="5453129at2"/>
<feature type="transmembrane region" description="Helical" evidence="1">
    <location>
        <begin position="137"/>
        <end position="154"/>
    </location>
</feature>
<gene>
    <name evidence="2" type="ORF">GTA51_03910</name>
</gene>
<comment type="caution">
    <text evidence="2">The sequence shown here is derived from an EMBL/GenBank/DDBJ whole genome shotgun (WGS) entry which is preliminary data.</text>
</comment>
<protein>
    <submittedName>
        <fullName evidence="2">Uncharacterized protein</fullName>
    </submittedName>
</protein>
<evidence type="ECO:0000313" key="3">
    <source>
        <dbReference type="Proteomes" id="UP000482487"/>
    </source>
</evidence>
<evidence type="ECO:0000256" key="1">
    <source>
        <dbReference type="SAM" id="Phobius"/>
    </source>
</evidence>
<proteinExistence type="predicted"/>
<keyword evidence="1" id="KW-0472">Membrane</keyword>
<organism evidence="2 3">
    <name type="scientific">Solidesulfovibrio aerotolerans</name>
    <dbReference type="NCBI Taxonomy" id="295255"/>
    <lineage>
        <taxon>Bacteria</taxon>
        <taxon>Pseudomonadati</taxon>
        <taxon>Thermodesulfobacteriota</taxon>
        <taxon>Desulfovibrionia</taxon>
        <taxon>Desulfovibrionales</taxon>
        <taxon>Desulfovibrionaceae</taxon>
        <taxon>Solidesulfovibrio</taxon>
    </lineage>
</organism>
<feature type="transmembrane region" description="Helical" evidence="1">
    <location>
        <begin position="106"/>
        <end position="125"/>
    </location>
</feature>
<reference evidence="2 3" key="1">
    <citation type="submission" date="2020-01" db="EMBL/GenBank/DDBJ databases">
        <title>Genome sequence of Desulfovibrio aerotolerans DSM 16695(T).</title>
        <authorList>
            <person name="Karnachuk O."/>
            <person name="Avakyan M."/>
            <person name="Mardanov A."/>
            <person name="Kadnikov V."/>
            <person name="Ravin N."/>
        </authorList>
    </citation>
    <scope>NUCLEOTIDE SEQUENCE [LARGE SCALE GENOMIC DNA]</scope>
    <source>
        <strain evidence="2 3">DSM 16695</strain>
    </source>
</reference>
<feature type="transmembrane region" description="Helical" evidence="1">
    <location>
        <begin position="21"/>
        <end position="46"/>
    </location>
</feature>
<keyword evidence="3" id="KW-1185">Reference proteome</keyword>
<name>A0A7C9IUA9_9BACT</name>
<sequence length="173" mass="19213">MAARKNFSLVSQVLLALTSRSGIIVFNLFLTAVSALSLWVMIPMIYDTASHGLELENISEYLGVILIGYGVAVEERQTFMSIFKLYPEFQSPFQTTVDHLCHEYGLCYLLLGLFMEACVACIKIPDAIIDTQNIEDVIFSISALLLLGCTLLMVNQSWKLVQLKAGAADEQHT</sequence>
<dbReference type="Proteomes" id="UP000482487">
    <property type="component" value="Unassembled WGS sequence"/>
</dbReference>
<dbReference type="AlphaFoldDB" id="A0A7C9IUA9"/>